<comment type="caution">
    <text evidence="1">The sequence shown here is derived from an EMBL/GenBank/DDBJ whole genome shotgun (WGS) entry which is preliminary data.</text>
</comment>
<organism evidence="1 2">
    <name type="scientific">Roseivirga seohaensis subsp. aquiponti</name>
    <dbReference type="NCBI Taxonomy" id="1566026"/>
    <lineage>
        <taxon>Bacteria</taxon>
        <taxon>Pseudomonadati</taxon>
        <taxon>Bacteroidota</taxon>
        <taxon>Cytophagia</taxon>
        <taxon>Cytophagales</taxon>
        <taxon>Roseivirgaceae</taxon>
        <taxon>Roseivirga</taxon>
    </lineage>
</organism>
<keyword evidence="2" id="KW-1185">Reference proteome</keyword>
<evidence type="ECO:0000313" key="1">
    <source>
        <dbReference type="EMBL" id="KOF03165.1"/>
    </source>
</evidence>
<dbReference type="Proteomes" id="UP000036908">
    <property type="component" value="Unassembled WGS sequence"/>
</dbReference>
<proteinExistence type="predicted"/>
<reference evidence="2" key="1">
    <citation type="submission" date="2014-11" db="EMBL/GenBank/DDBJ databases">
        <title>Genome sequencing of Roseivirga sp. D-25.</title>
        <authorList>
            <person name="Selvaratnam C."/>
            <person name="Thevarajoo S."/>
            <person name="Goh K.M."/>
            <person name="Eee R."/>
            <person name="Chan K.-G."/>
            <person name="Chong C.S."/>
        </authorList>
    </citation>
    <scope>NUCLEOTIDE SEQUENCE [LARGE SCALE GENOMIC DNA]</scope>
    <source>
        <strain evidence="2">D-25</strain>
    </source>
</reference>
<name>A0A0L8ALX0_9BACT</name>
<accession>A0A0L8ALX0</accession>
<protein>
    <submittedName>
        <fullName evidence="1">Uncharacterized protein</fullName>
    </submittedName>
</protein>
<dbReference type="OrthoDB" id="982412at2"/>
<evidence type="ECO:0000313" key="2">
    <source>
        <dbReference type="Proteomes" id="UP000036908"/>
    </source>
</evidence>
<dbReference type="RefSeq" id="WP_053223095.1">
    <property type="nucleotide sequence ID" value="NZ_JSVA01000008.1"/>
</dbReference>
<dbReference type="EMBL" id="JSVA01000008">
    <property type="protein sequence ID" value="KOF03165.1"/>
    <property type="molecule type" value="Genomic_DNA"/>
</dbReference>
<dbReference type="AlphaFoldDB" id="A0A0L8ALX0"/>
<dbReference type="PATRIC" id="fig|1566026.4.peg.3338"/>
<gene>
    <name evidence="1" type="ORF">OB69_07535</name>
</gene>
<sequence length="148" mass="17259">MKNNFIHQDLSILPCTEITCDIHDHKEESILWVEIKGKCSHGSQGEDYGKFLYQKIGLALLSFQPLAILIDMRELEYSYGDRIINLFQIFQDVVIYPDKGFITSFVLSDKNRFGLSSLMKIDFEEAESDFHLDLNSAYKHLIKRYDEI</sequence>